<name>A0A918TIS3_9BACT</name>
<reference evidence="1" key="2">
    <citation type="submission" date="2020-09" db="EMBL/GenBank/DDBJ databases">
        <authorList>
            <person name="Sun Q."/>
            <person name="Kim S."/>
        </authorList>
    </citation>
    <scope>NUCLEOTIDE SEQUENCE</scope>
    <source>
        <strain evidence="1">KCTC 12988</strain>
    </source>
</reference>
<comment type="caution">
    <text evidence="1">The sequence shown here is derived from an EMBL/GenBank/DDBJ whole genome shotgun (WGS) entry which is preliminary data.</text>
</comment>
<reference evidence="1" key="1">
    <citation type="journal article" date="2014" name="Int. J. Syst. Evol. Microbiol.">
        <title>Complete genome sequence of Corynebacterium casei LMG S-19264T (=DSM 44701T), isolated from a smear-ripened cheese.</title>
        <authorList>
            <consortium name="US DOE Joint Genome Institute (JGI-PGF)"/>
            <person name="Walter F."/>
            <person name="Albersmeier A."/>
            <person name="Kalinowski J."/>
            <person name="Ruckert C."/>
        </authorList>
    </citation>
    <scope>NUCLEOTIDE SEQUENCE</scope>
    <source>
        <strain evidence="1">KCTC 12988</strain>
    </source>
</reference>
<accession>A0A918TIS3</accession>
<sequence length="225" mass="25073">MKRISSLLFFLCLTLLHGQDPQASSGFVRFMNLVDAGEGNTKLEINGKDIWEPGYRLGQKTGALPYSGGTQKFVVTKEGCLTAEREVKVVKGKSQTIVAFAEEVFDEEGESLGWQIKLASLQQHTPEQGLVVTFVSFCKDDVLDLTIEERQTDKTFKQSVRKRRSERLKLVDSGRVRATVSCGGEVIGSIKVEDQGNYIAMIFDSDEGKRKLITFYDPQFMISGS</sequence>
<dbReference type="EMBL" id="BMXI01000005">
    <property type="protein sequence ID" value="GHC49523.1"/>
    <property type="molecule type" value="Genomic_DNA"/>
</dbReference>
<gene>
    <name evidence="1" type="ORF">GCM10007100_14350</name>
</gene>
<evidence type="ECO:0000313" key="1">
    <source>
        <dbReference type="EMBL" id="GHC49523.1"/>
    </source>
</evidence>
<protein>
    <submittedName>
        <fullName evidence="1">Uncharacterized protein</fullName>
    </submittedName>
</protein>
<proteinExistence type="predicted"/>
<dbReference type="AlphaFoldDB" id="A0A918TIS3"/>
<organism evidence="1 2">
    <name type="scientific">Roseibacillus persicicus</name>
    <dbReference type="NCBI Taxonomy" id="454148"/>
    <lineage>
        <taxon>Bacteria</taxon>
        <taxon>Pseudomonadati</taxon>
        <taxon>Verrucomicrobiota</taxon>
        <taxon>Verrucomicrobiia</taxon>
        <taxon>Verrucomicrobiales</taxon>
        <taxon>Verrucomicrobiaceae</taxon>
        <taxon>Roseibacillus</taxon>
    </lineage>
</organism>
<dbReference type="Proteomes" id="UP000644507">
    <property type="component" value="Unassembled WGS sequence"/>
</dbReference>
<dbReference type="RefSeq" id="WP_189568965.1">
    <property type="nucleotide sequence ID" value="NZ_BMXI01000005.1"/>
</dbReference>
<evidence type="ECO:0000313" key="2">
    <source>
        <dbReference type="Proteomes" id="UP000644507"/>
    </source>
</evidence>
<keyword evidence="2" id="KW-1185">Reference proteome</keyword>